<accession>A0A1V8SN71</accession>
<feature type="region of interest" description="Disordered" evidence="1">
    <location>
        <begin position="360"/>
        <end position="391"/>
    </location>
</feature>
<feature type="compositionally biased region" description="Basic and acidic residues" evidence="1">
    <location>
        <begin position="107"/>
        <end position="118"/>
    </location>
</feature>
<keyword evidence="3" id="KW-1185">Reference proteome</keyword>
<reference evidence="3" key="1">
    <citation type="submission" date="2017-03" db="EMBL/GenBank/DDBJ databases">
        <title>Genomes of endolithic fungi from Antarctica.</title>
        <authorList>
            <person name="Coleine C."/>
            <person name="Masonjones S."/>
            <person name="Stajich J.E."/>
        </authorList>
    </citation>
    <scope>NUCLEOTIDE SEQUENCE [LARGE SCALE GENOMIC DNA]</scope>
    <source>
        <strain evidence="3">CCFEE 5527</strain>
    </source>
</reference>
<evidence type="ECO:0000256" key="1">
    <source>
        <dbReference type="SAM" id="MobiDB-lite"/>
    </source>
</evidence>
<dbReference type="STRING" id="1507870.A0A1V8SN71"/>
<sequence length="391" mass="43625">MLVSVQQSVQTPDDQSMVYFRDVLGLETSEAEDELDASLRSEAQELGLCLDESKPITRSSGKTASMDTTLSERDFLDNFAKWEDGASRNASVATEALDSDSLTSVSPERDHSPPRETETMAPTVPAWTFFDTVPELLALQAACEAQCQRFKLWTSQNRAAMEAKHIGAVAALHRSQETALEALLDTHALALADAEDKQVTAESTLREVHDQAYRVNVTALKQQEAYCAGTYSDGQPHGRTITALDRTELDKTRRTRDNMASRQESAINVLRGEQGRRIRARVQRQDKEAADLEVLQEREIDALGRHNVAELEELGTIEKEKKTRLATRWRMQTMILMRRAGIEEEDVEACQGIVVDWDGALNRPPVPEKDARRGATRPRYDSMLADGPAQV</sequence>
<dbReference type="EMBL" id="NAJO01000034">
    <property type="protein sequence ID" value="OQO00569.1"/>
    <property type="molecule type" value="Genomic_DNA"/>
</dbReference>
<organism evidence="2 3">
    <name type="scientific">Cryoendolithus antarcticus</name>
    <dbReference type="NCBI Taxonomy" id="1507870"/>
    <lineage>
        <taxon>Eukaryota</taxon>
        <taxon>Fungi</taxon>
        <taxon>Dikarya</taxon>
        <taxon>Ascomycota</taxon>
        <taxon>Pezizomycotina</taxon>
        <taxon>Dothideomycetes</taxon>
        <taxon>Dothideomycetidae</taxon>
        <taxon>Cladosporiales</taxon>
        <taxon>Cladosporiaceae</taxon>
        <taxon>Cryoendolithus</taxon>
    </lineage>
</organism>
<feature type="region of interest" description="Disordered" evidence="1">
    <location>
        <begin position="90"/>
        <end position="120"/>
    </location>
</feature>
<evidence type="ECO:0000313" key="3">
    <source>
        <dbReference type="Proteomes" id="UP000192596"/>
    </source>
</evidence>
<comment type="caution">
    <text evidence="2">The sequence shown here is derived from an EMBL/GenBank/DDBJ whole genome shotgun (WGS) entry which is preliminary data.</text>
</comment>
<evidence type="ECO:0000313" key="2">
    <source>
        <dbReference type="EMBL" id="OQO00569.1"/>
    </source>
</evidence>
<dbReference type="AlphaFoldDB" id="A0A1V8SN71"/>
<proteinExistence type="predicted"/>
<dbReference type="InParanoid" id="A0A1V8SN71"/>
<gene>
    <name evidence="2" type="ORF">B0A48_13059</name>
</gene>
<dbReference type="OrthoDB" id="9977870at2759"/>
<protein>
    <submittedName>
        <fullName evidence="2">Uncharacterized protein</fullName>
    </submittedName>
</protein>
<dbReference type="Proteomes" id="UP000192596">
    <property type="component" value="Unassembled WGS sequence"/>
</dbReference>
<name>A0A1V8SN71_9PEZI</name>